<keyword evidence="2" id="KW-0808">Transferase</keyword>
<dbReference type="Gene3D" id="3.40.50.150">
    <property type="entry name" value="Vaccinia Virus protein VP39"/>
    <property type="match status" value="1"/>
</dbReference>
<gene>
    <name evidence="6" type="ORF">URODEC1_LOCUS2649</name>
</gene>
<evidence type="ECO:0000259" key="5">
    <source>
        <dbReference type="Pfam" id="PF08100"/>
    </source>
</evidence>
<dbReference type="GO" id="GO:0032259">
    <property type="term" value="P:methylation"/>
    <property type="evidence" value="ECO:0007669"/>
    <property type="project" value="UniProtKB-KW"/>
</dbReference>
<feature type="domain" description="O-methyltransferase C-terminal" evidence="4">
    <location>
        <begin position="141"/>
        <end position="256"/>
    </location>
</feature>
<dbReference type="PANTHER" id="PTHR11746">
    <property type="entry name" value="O-METHYLTRANSFERASE"/>
    <property type="match status" value="1"/>
</dbReference>
<reference evidence="7" key="1">
    <citation type="submission" date="2024-06" db="EMBL/GenBank/DDBJ databases">
        <authorList>
            <person name="Ryan C."/>
        </authorList>
    </citation>
    <scope>NUCLEOTIDE SEQUENCE [LARGE SCALE GENOMIC DNA]</scope>
</reference>
<evidence type="ECO:0000256" key="3">
    <source>
        <dbReference type="ARBA" id="ARBA00022691"/>
    </source>
</evidence>
<reference evidence="6 7" key="2">
    <citation type="submission" date="2024-10" db="EMBL/GenBank/DDBJ databases">
        <authorList>
            <person name="Ryan C."/>
        </authorList>
    </citation>
    <scope>NUCLEOTIDE SEQUENCE [LARGE SCALE GENOMIC DNA]</scope>
</reference>
<dbReference type="SUPFAM" id="SSF46785">
    <property type="entry name" value="Winged helix' DNA-binding domain"/>
    <property type="match status" value="1"/>
</dbReference>
<dbReference type="AlphaFoldDB" id="A0ABC8VEM0"/>
<accession>A0ABC8VEM0</accession>
<dbReference type="InterPro" id="IPR036388">
    <property type="entry name" value="WH-like_DNA-bd_sf"/>
</dbReference>
<name>A0ABC8VEM0_9POAL</name>
<evidence type="ECO:0000313" key="6">
    <source>
        <dbReference type="EMBL" id="CAL4889348.1"/>
    </source>
</evidence>
<sequence length="258" mass="27288">MATPSSAELLQAQAQLWCHAFGYLKSMALQTAIRLGIPTAIHRRGGAASLPELHDALPVPASKRPCLARLMKLLVAMGIFKENKTGAFSLTRVSRLLVEEDDINGGGQSTCLSPFAVMATSPFHFAASQRLPEWLEMNDDAAAAAAAETPFMAAHGEGLYGYLGRDSEFGEVFGEAMGADSRFVAEIVVRECGEAVFAGVTSLVDVGGGDGTTAKAIAKAFPHVRCSVLELPQVVESVVVDGTVEFLAGDMMEFIPPD</sequence>
<dbReference type="PROSITE" id="PS51683">
    <property type="entry name" value="SAM_OMT_II"/>
    <property type="match status" value="1"/>
</dbReference>
<dbReference type="InterPro" id="IPR016461">
    <property type="entry name" value="COMT-like"/>
</dbReference>
<dbReference type="InterPro" id="IPR001077">
    <property type="entry name" value="COMT_C"/>
</dbReference>
<dbReference type="InterPro" id="IPR029063">
    <property type="entry name" value="SAM-dependent_MTases_sf"/>
</dbReference>
<dbReference type="Pfam" id="PF08100">
    <property type="entry name" value="Dimerisation"/>
    <property type="match status" value="1"/>
</dbReference>
<evidence type="ECO:0000256" key="2">
    <source>
        <dbReference type="ARBA" id="ARBA00022679"/>
    </source>
</evidence>
<keyword evidence="3" id="KW-0949">S-adenosyl-L-methionine</keyword>
<organism evidence="6 7">
    <name type="scientific">Urochloa decumbens</name>
    <dbReference type="NCBI Taxonomy" id="240449"/>
    <lineage>
        <taxon>Eukaryota</taxon>
        <taxon>Viridiplantae</taxon>
        <taxon>Streptophyta</taxon>
        <taxon>Embryophyta</taxon>
        <taxon>Tracheophyta</taxon>
        <taxon>Spermatophyta</taxon>
        <taxon>Magnoliopsida</taxon>
        <taxon>Liliopsida</taxon>
        <taxon>Poales</taxon>
        <taxon>Poaceae</taxon>
        <taxon>PACMAD clade</taxon>
        <taxon>Panicoideae</taxon>
        <taxon>Panicodae</taxon>
        <taxon>Paniceae</taxon>
        <taxon>Melinidinae</taxon>
        <taxon>Urochloa</taxon>
    </lineage>
</organism>
<dbReference type="EMBL" id="OZ075111">
    <property type="protein sequence ID" value="CAL4889348.1"/>
    <property type="molecule type" value="Genomic_DNA"/>
</dbReference>
<dbReference type="FunFam" id="1.10.10.10:FF:000213">
    <property type="entry name" value="Coniferyl alcohol 9-O-methyltransferase"/>
    <property type="match status" value="1"/>
</dbReference>
<dbReference type="SUPFAM" id="SSF53335">
    <property type="entry name" value="S-adenosyl-L-methionine-dependent methyltransferases"/>
    <property type="match status" value="1"/>
</dbReference>
<evidence type="ECO:0000256" key="1">
    <source>
        <dbReference type="ARBA" id="ARBA00022603"/>
    </source>
</evidence>
<dbReference type="Pfam" id="PF00891">
    <property type="entry name" value="Methyltransf_2"/>
    <property type="match status" value="1"/>
</dbReference>
<keyword evidence="1" id="KW-0489">Methyltransferase</keyword>
<keyword evidence="7" id="KW-1185">Reference proteome</keyword>
<evidence type="ECO:0000313" key="7">
    <source>
        <dbReference type="Proteomes" id="UP001497457"/>
    </source>
</evidence>
<evidence type="ECO:0000259" key="4">
    <source>
        <dbReference type="Pfam" id="PF00891"/>
    </source>
</evidence>
<dbReference type="GO" id="GO:0008168">
    <property type="term" value="F:methyltransferase activity"/>
    <property type="evidence" value="ECO:0007669"/>
    <property type="project" value="UniProtKB-KW"/>
</dbReference>
<feature type="domain" description="O-methyltransferase dimerisation" evidence="5">
    <location>
        <begin position="17"/>
        <end position="99"/>
    </location>
</feature>
<protein>
    <submittedName>
        <fullName evidence="6">Uncharacterized protein</fullName>
    </submittedName>
</protein>
<dbReference type="Gene3D" id="1.10.10.10">
    <property type="entry name" value="Winged helix-like DNA-binding domain superfamily/Winged helix DNA-binding domain"/>
    <property type="match status" value="1"/>
</dbReference>
<dbReference type="Proteomes" id="UP001497457">
    <property type="component" value="Chromosome 1b"/>
</dbReference>
<dbReference type="InterPro" id="IPR036390">
    <property type="entry name" value="WH_DNA-bd_sf"/>
</dbReference>
<proteinExistence type="predicted"/>
<dbReference type="InterPro" id="IPR012967">
    <property type="entry name" value="COMT_dimerisation"/>
</dbReference>